<dbReference type="KEGG" id="tasa:A1Q1_02101"/>
<dbReference type="RefSeq" id="XP_014184106.1">
    <property type="nucleotide sequence ID" value="XM_014328631.1"/>
</dbReference>
<comment type="caution">
    <text evidence="2">The sequence shown here is derived from an EMBL/GenBank/DDBJ whole genome shotgun (WGS) entry which is preliminary data.</text>
</comment>
<feature type="compositionally biased region" description="Polar residues" evidence="1">
    <location>
        <begin position="54"/>
        <end position="73"/>
    </location>
</feature>
<evidence type="ECO:0000256" key="1">
    <source>
        <dbReference type="SAM" id="MobiDB-lite"/>
    </source>
</evidence>
<dbReference type="GeneID" id="25985615"/>
<dbReference type="VEuPathDB" id="FungiDB:A1Q1_02101"/>
<dbReference type="HOGENOM" id="CLU_399118_0_0_1"/>
<gene>
    <name evidence="2" type="ORF">A1Q1_02101</name>
</gene>
<feature type="region of interest" description="Disordered" evidence="1">
    <location>
        <begin position="54"/>
        <end position="87"/>
    </location>
</feature>
<evidence type="ECO:0000313" key="3">
    <source>
        <dbReference type="Proteomes" id="UP000002748"/>
    </source>
</evidence>
<accession>J5TTM5</accession>
<feature type="compositionally biased region" description="Basic and acidic residues" evidence="1">
    <location>
        <begin position="601"/>
        <end position="612"/>
    </location>
</feature>
<dbReference type="Proteomes" id="UP000002748">
    <property type="component" value="Unassembled WGS sequence"/>
</dbReference>
<name>J5TTM5_TRIAS</name>
<dbReference type="EMBL" id="ALBS01000018">
    <property type="protein sequence ID" value="EJT52766.1"/>
    <property type="molecule type" value="Genomic_DNA"/>
</dbReference>
<proteinExistence type="predicted"/>
<feature type="compositionally biased region" description="Low complexity" evidence="1">
    <location>
        <begin position="78"/>
        <end position="87"/>
    </location>
</feature>
<reference evidence="2 3" key="1">
    <citation type="journal article" date="2012" name="Eukaryot. Cell">
        <title>Draft genome sequence of CBS 2479, the standard type strain of Trichosporon asahii.</title>
        <authorList>
            <person name="Yang R.Y."/>
            <person name="Li H.T."/>
            <person name="Zhu H."/>
            <person name="Zhou G.P."/>
            <person name="Wang M."/>
            <person name="Wang L."/>
        </authorList>
    </citation>
    <scope>NUCLEOTIDE SEQUENCE [LARGE SCALE GENOMIC DNA]</scope>
    <source>
        <strain evidence="3">ATCC 90039 / CBS 2479 / JCM 2466 / KCTC 7840 / NCYC 2677 / UAMH 7654</strain>
    </source>
</reference>
<protein>
    <submittedName>
        <fullName evidence="2">Uncharacterized protein</fullName>
    </submittedName>
</protein>
<feature type="region of interest" description="Disordered" evidence="1">
    <location>
        <begin position="593"/>
        <end position="690"/>
    </location>
</feature>
<feature type="region of interest" description="Disordered" evidence="1">
    <location>
        <begin position="150"/>
        <end position="186"/>
    </location>
</feature>
<organism evidence="2 3">
    <name type="scientific">Trichosporon asahii var. asahii (strain ATCC 90039 / CBS 2479 / JCM 2466 / KCTC 7840 / NBRC 103889/ NCYC 2677 / UAMH 7654)</name>
    <name type="common">Yeast</name>
    <dbReference type="NCBI Taxonomy" id="1186058"/>
    <lineage>
        <taxon>Eukaryota</taxon>
        <taxon>Fungi</taxon>
        <taxon>Dikarya</taxon>
        <taxon>Basidiomycota</taxon>
        <taxon>Agaricomycotina</taxon>
        <taxon>Tremellomycetes</taxon>
        <taxon>Trichosporonales</taxon>
        <taxon>Trichosporonaceae</taxon>
        <taxon>Trichosporon</taxon>
    </lineage>
</organism>
<dbReference type="AlphaFoldDB" id="J5TTM5"/>
<evidence type="ECO:0000313" key="2">
    <source>
        <dbReference type="EMBL" id="EJT52766.1"/>
    </source>
</evidence>
<sequence>MSRKAKSRKARLVESDEEDIIFLGHRKNDEPITIFDSDDDIAGSSAKRCSSSLNAAAGSDSNLHLPSSTFGSSRTRHAGAPASTSAAAAPKSLATSLQFASAAPAPDSHLGASTSRRKLRSTLPGALPFLAMSASDTGLSASSSSASWRVQAARKGPSNAIASLDDSDEEDTTEPERPSTEEEEQDFVLFMAKQGELPEDEEDEEEEHGIPQVLNEEQIVNDLLSATGNGEVDESTYGQENKFLGIDDIVRAIKVLASLAPDPDITISPIQLPTLRYRFQKCLDALGSRTSGYNNNYTRIMSLVPVETQFRVFCYATELSEHALLAAASPPTEAQIKVRAAETPAFNDQSWMSYTLVFLATADLPLTDYEGSANAMPSTSPGGGEARSVTHLAALRRGTKAKIYEAIRAAPGQVGMFLNARFDVNGHDRRSAVLTAVRVCSQYICEAVRHEWCVSFHPSSRHFSTAAGHEWWPNRPTTGTNMQTPALQGMRWLPPLPVADRLNNARQAARSKWSSDWGRRWRRAYALSPKGREARAKYYSSELHWRTLRRWRKANIKLVRSYEHRCRAKFKANLKIAEEAVAAGADAASLPDAQRRALTRRSNDVARDKEALCRPQGRPPRPQSRKGRWSYGQRPDGAATQDAAASRPRQAEEGGAEGAGCSRRGRARGWTPAQRSREEGIRQSGEQQTG</sequence>